<sequence>MTREKSSLKPFFVRFPTPVIITSRESPITQRPRKINVANMTALNFRPHPYKSQSSTLCSTIMKFTNLEDSLRPEYSLSSSIYDQLYPNKFDDKSRWNVQCGVRPNTASLPSLQGAQLRFCGRMIRSDIRMQNR</sequence>
<organism evidence="1 2">
    <name type="scientific">Sclerotinia sclerotiorum (strain ATCC 18683 / 1980 / Ss-1)</name>
    <name type="common">White mold</name>
    <name type="synonym">Whetzelinia sclerotiorum</name>
    <dbReference type="NCBI Taxonomy" id="665079"/>
    <lineage>
        <taxon>Eukaryota</taxon>
        <taxon>Fungi</taxon>
        <taxon>Dikarya</taxon>
        <taxon>Ascomycota</taxon>
        <taxon>Pezizomycotina</taxon>
        <taxon>Leotiomycetes</taxon>
        <taxon>Helotiales</taxon>
        <taxon>Sclerotiniaceae</taxon>
        <taxon>Sclerotinia</taxon>
    </lineage>
</organism>
<evidence type="ECO:0000313" key="1">
    <source>
        <dbReference type="EMBL" id="EDO04383.1"/>
    </source>
</evidence>
<gene>
    <name evidence="1" type="ORF">SS1G_06866</name>
</gene>
<dbReference type="KEGG" id="ssl:SS1G_06866"/>
<accession>A7ENG7</accession>
<name>A7ENG7_SCLS1</name>
<protein>
    <submittedName>
        <fullName evidence="1">Uncharacterized protein</fullName>
    </submittedName>
</protein>
<dbReference type="GeneID" id="5488809"/>
<evidence type="ECO:0000313" key="2">
    <source>
        <dbReference type="Proteomes" id="UP000001312"/>
    </source>
</evidence>
<dbReference type="Proteomes" id="UP000001312">
    <property type="component" value="Unassembled WGS sequence"/>
</dbReference>
<reference evidence="2" key="1">
    <citation type="journal article" date="2011" name="PLoS Genet.">
        <title>Genomic analysis of the necrotrophic fungal pathogens Sclerotinia sclerotiorum and Botrytis cinerea.</title>
        <authorList>
            <person name="Amselem J."/>
            <person name="Cuomo C.A."/>
            <person name="van Kan J.A."/>
            <person name="Viaud M."/>
            <person name="Benito E.P."/>
            <person name="Couloux A."/>
            <person name="Coutinho P.M."/>
            <person name="de Vries R.P."/>
            <person name="Dyer P.S."/>
            <person name="Fillinger S."/>
            <person name="Fournier E."/>
            <person name="Gout L."/>
            <person name="Hahn M."/>
            <person name="Kohn L."/>
            <person name="Lapalu N."/>
            <person name="Plummer K.M."/>
            <person name="Pradier J.M."/>
            <person name="Quevillon E."/>
            <person name="Sharon A."/>
            <person name="Simon A."/>
            <person name="ten Have A."/>
            <person name="Tudzynski B."/>
            <person name="Tudzynski P."/>
            <person name="Wincker P."/>
            <person name="Andrew M."/>
            <person name="Anthouard V."/>
            <person name="Beever R.E."/>
            <person name="Beffa R."/>
            <person name="Benoit I."/>
            <person name="Bouzid O."/>
            <person name="Brault B."/>
            <person name="Chen Z."/>
            <person name="Choquer M."/>
            <person name="Collemare J."/>
            <person name="Cotton P."/>
            <person name="Danchin E.G."/>
            <person name="Da Silva C."/>
            <person name="Gautier A."/>
            <person name="Giraud C."/>
            <person name="Giraud T."/>
            <person name="Gonzalez C."/>
            <person name="Grossetete S."/>
            <person name="Guldener U."/>
            <person name="Henrissat B."/>
            <person name="Howlett B.J."/>
            <person name="Kodira C."/>
            <person name="Kretschmer M."/>
            <person name="Lappartient A."/>
            <person name="Leroch M."/>
            <person name="Levis C."/>
            <person name="Mauceli E."/>
            <person name="Neuveglise C."/>
            <person name="Oeser B."/>
            <person name="Pearson M."/>
            <person name="Poulain J."/>
            <person name="Poussereau N."/>
            <person name="Quesneville H."/>
            <person name="Rascle C."/>
            <person name="Schumacher J."/>
            <person name="Segurens B."/>
            <person name="Sexton A."/>
            <person name="Silva E."/>
            <person name="Sirven C."/>
            <person name="Soanes D.M."/>
            <person name="Talbot N.J."/>
            <person name="Templeton M."/>
            <person name="Yandava C."/>
            <person name="Yarden O."/>
            <person name="Zeng Q."/>
            <person name="Rollins J.A."/>
            <person name="Lebrun M.H."/>
            <person name="Dickman M."/>
        </authorList>
    </citation>
    <scope>NUCLEOTIDE SEQUENCE [LARGE SCALE GENOMIC DNA]</scope>
    <source>
        <strain evidence="2">ATCC 18683 / 1980 / Ss-1</strain>
    </source>
</reference>
<keyword evidence="2" id="KW-1185">Reference proteome</keyword>
<dbReference type="RefSeq" id="XP_001592625.1">
    <property type="nucleotide sequence ID" value="XM_001592575.1"/>
</dbReference>
<proteinExistence type="predicted"/>
<dbReference type="InParanoid" id="A7ENG7"/>
<dbReference type="AlphaFoldDB" id="A7ENG7"/>
<dbReference type="EMBL" id="CH476628">
    <property type="protein sequence ID" value="EDO04383.1"/>
    <property type="molecule type" value="Genomic_DNA"/>
</dbReference>